<dbReference type="InterPro" id="IPR003594">
    <property type="entry name" value="HATPase_dom"/>
</dbReference>
<evidence type="ECO:0000256" key="10">
    <source>
        <dbReference type="ARBA" id="ARBA00039401"/>
    </source>
</evidence>
<feature type="transmembrane region" description="Helical" evidence="12">
    <location>
        <begin position="7"/>
        <end position="26"/>
    </location>
</feature>
<gene>
    <name evidence="14" type="ORF">G7070_04900</name>
</gene>
<keyword evidence="8" id="KW-0067">ATP-binding</keyword>
<evidence type="ECO:0000256" key="4">
    <source>
        <dbReference type="ARBA" id="ARBA00022553"/>
    </source>
</evidence>
<reference evidence="14 15" key="1">
    <citation type="submission" date="2020-03" db="EMBL/GenBank/DDBJ databases">
        <title>Propioniciclava sp. nov., isolated from Hydrophilus acuminatus.</title>
        <authorList>
            <person name="Hyun D.-W."/>
            <person name="Bae J.-W."/>
        </authorList>
    </citation>
    <scope>NUCLEOTIDE SEQUENCE [LARGE SCALE GENOMIC DNA]</scope>
    <source>
        <strain evidence="14 15">HDW11</strain>
    </source>
</reference>
<feature type="compositionally biased region" description="Low complexity" evidence="11">
    <location>
        <begin position="320"/>
        <end position="341"/>
    </location>
</feature>
<dbReference type="SUPFAM" id="SSF47384">
    <property type="entry name" value="Homodimeric domain of signal transducing histidine kinase"/>
    <property type="match status" value="1"/>
</dbReference>
<dbReference type="KEGG" id="prv:G7070_04900"/>
<dbReference type="AlphaFoldDB" id="A0A6G7Y4M0"/>
<keyword evidence="9" id="KW-0902">Two-component regulatory system</keyword>
<keyword evidence="12" id="KW-1133">Transmembrane helix</keyword>
<dbReference type="PROSITE" id="PS50109">
    <property type="entry name" value="HIS_KIN"/>
    <property type="match status" value="1"/>
</dbReference>
<dbReference type="CDD" id="cd00082">
    <property type="entry name" value="HisKA"/>
    <property type="match status" value="1"/>
</dbReference>
<evidence type="ECO:0000256" key="7">
    <source>
        <dbReference type="ARBA" id="ARBA00022777"/>
    </source>
</evidence>
<protein>
    <recommendedName>
        <fullName evidence="10">Sensor-like histidine kinase SenX3</fullName>
        <ecNumber evidence="3">2.7.13.3</ecNumber>
    </recommendedName>
</protein>
<dbReference type="GO" id="GO:0000155">
    <property type="term" value="F:phosphorelay sensor kinase activity"/>
    <property type="evidence" value="ECO:0007669"/>
    <property type="project" value="InterPro"/>
</dbReference>
<evidence type="ECO:0000313" key="15">
    <source>
        <dbReference type="Proteomes" id="UP000501058"/>
    </source>
</evidence>
<dbReference type="InterPro" id="IPR050351">
    <property type="entry name" value="BphY/WalK/GraS-like"/>
</dbReference>
<evidence type="ECO:0000256" key="9">
    <source>
        <dbReference type="ARBA" id="ARBA00023012"/>
    </source>
</evidence>
<dbReference type="InterPro" id="IPR005467">
    <property type="entry name" value="His_kinase_dom"/>
</dbReference>
<keyword evidence="12" id="KW-0472">Membrane</keyword>
<accession>A0A6G7Y4M0</accession>
<evidence type="ECO:0000256" key="3">
    <source>
        <dbReference type="ARBA" id="ARBA00012438"/>
    </source>
</evidence>
<dbReference type="CDD" id="cd00075">
    <property type="entry name" value="HATPase"/>
    <property type="match status" value="1"/>
</dbReference>
<dbReference type="GO" id="GO:0007234">
    <property type="term" value="P:osmosensory signaling via phosphorelay pathway"/>
    <property type="evidence" value="ECO:0007669"/>
    <property type="project" value="TreeGrafter"/>
</dbReference>
<evidence type="ECO:0000259" key="13">
    <source>
        <dbReference type="PROSITE" id="PS50109"/>
    </source>
</evidence>
<keyword evidence="4" id="KW-0597">Phosphoprotein</keyword>
<dbReference type="GO" id="GO:0030295">
    <property type="term" value="F:protein kinase activator activity"/>
    <property type="evidence" value="ECO:0007669"/>
    <property type="project" value="TreeGrafter"/>
</dbReference>
<name>A0A6G7Y4M0_9ACTN</name>
<dbReference type="Proteomes" id="UP000501058">
    <property type="component" value="Chromosome"/>
</dbReference>
<keyword evidence="5" id="KW-0808">Transferase</keyword>
<evidence type="ECO:0000256" key="6">
    <source>
        <dbReference type="ARBA" id="ARBA00022741"/>
    </source>
</evidence>
<dbReference type="GO" id="GO:0000156">
    <property type="term" value="F:phosphorelay response regulator activity"/>
    <property type="evidence" value="ECO:0007669"/>
    <property type="project" value="TreeGrafter"/>
</dbReference>
<keyword evidence="7 14" id="KW-0418">Kinase</keyword>
<sequence>MPGPARFAVVAGLVGGAVTLLTWWLTPGITVNVAANPALVTALLTMLVIVVGVVPGWWRRVGRRHDAALAGQRAELTARAEAREAAARSSVEQRLTAERARLLGRIDHELKNPVMATDLALGRLRAAQAGSAEASEALETIATQSGRFAALLQSLRKITDVEHRELDLESVDLAGLLRLVHDEAQGTAAGASRHWTLALPQAPWPLPHVTADHDLLYLAVHNLVDNAVKYTRPGDRIEIRAAESSGGVSVEVADTGSGIPDAEVAGVWDELSRASTARGVAGQGLGLALVRSVVQRHGGRVALRSRVGTGTSAGFWLPQSAPATRDAAPTTTPSTPAPADAGPRPQEKPA</sequence>
<dbReference type="GO" id="GO:0005524">
    <property type="term" value="F:ATP binding"/>
    <property type="evidence" value="ECO:0007669"/>
    <property type="project" value="UniProtKB-KW"/>
</dbReference>
<dbReference type="PANTHER" id="PTHR42878">
    <property type="entry name" value="TWO-COMPONENT HISTIDINE KINASE"/>
    <property type="match status" value="1"/>
</dbReference>
<dbReference type="RefSeq" id="WP_166232420.1">
    <property type="nucleotide sequence ID" value="NZ_CP049865.1"/>
</dbReference>
<dbReference type="SMART" id="SM00387">
    <property type="entry name" value="HATPase_c"/>
    <property type="match status" value="1"/>
</dbReference>
<dbReference type="InterPro" id="IPR004358">
    <property type="entry name" value="Sig_transdc_His_kin-like_C"/>
</dbReference>
<dbReference type="PANTHER" id="PTHR42878:SF7">
    <property type="entry name" value="SENSOR HISTIDINE KINASE GLRK"/>
    <property type="match status" value="1"/>
</dbReference>
<feature type="transmembrane region" description="Helical" evidence="12">
    <location>
        <begin position="38"/>
        <end position="58"/>
    </location>
</feature>
<feature type="region of interest" description="Disordered" evidence="11">
    <location>
        <begin position="313"/>
        <end position="350"/>
    </location>
</feature>
<comment type="subcellular location">
    <subcellularLocation>
        <location evidence="2">Cell membrane</location>
    </subcellularLocation>
</comment>
<dbReference type="InterPro" id="IPR036890">
    <property type="entry name" value="HATPase_C_sf"/>
</dbReference>
<proteinExistence type="predicted"/>
<dbReference type="InterPro" id="IPR003661">
    <property type="entry name" value="HisK_dim/P_dom"/>
</dbReference>
<dbReference type="Gene3D" id="3.30.565.10">
    <property type="entry name" value="Histidine kinase-like ATPase, C-terminal domain"/>
    <property type="match status" value="1"/>
</dbReference>
<keyword evidence="12" id="KW-0812">Transmembrane</keyword>
<feature type="domain" description="Histidine kinase" evidence="13">
    <location>
        <begin position="105"/>
        <end position="321"/>
    </location>
</feature>
<dbReference type="Pfam" id="PF02518">
    <property type="entry name" value="HATPase_c"/>
    <property type="match status" value="1"/>
</dbReference>
<evidence type="ECO:0000256" key="1">
    <source>
        <dbReference type="ARBA" id="ARBA00000085"/>
    </source>
</evidence>
<dbReference type="InterPro" id="IPR036097">
    <property type="entry name" value="HisK_dim/P_sf"/>
</dbReference>
<evidence type="ECO:0000256" key="5">
    <source>
        <dbReference type="ARBA" id="ARBA00022679"/>
    </source>
</evidence>
<dbReference type="EC" id="2.7.13.3" evidence="3"/>
<keyword evidence="6" id="KW-0547">Nucleotide-binding</keyword>
<dbReference type="EMBL" id="CP049865">
    <property type="protein sequence ID" value="QIK71733.1"/>
    <property type="molecule type" value="Genomic_DNA"/>
</dbReference>
<organism evidence="14 15">
    <name type="scientific">Propioniciclava coleopterorum</name>
    <dbReference type="NCBI Taxonomy" id="2714937"/>
    <lineage>
        <taxon>Bacteria</taxon>
        <taxon>Bacillati</taxon>
        <taxon>Actinomycetota</taxon>
        <taxon>Actinomycetes</taxon>
        <taxon>Propionibacteriales</taxon>
        <taxon>Propionibacteriaceae</taxon>
        <taxon>Propioniciclava</taxon>
    </lineage>
</organism>
<evidence type="ECO:0000256" key="8">
    <source>
        <dbReference type="ARBA" id="ARBA00022840"/>
    </source>
</evidence>
<dbReference type="PRINTS" id="PR00344">
    <property type="entry name" value="BCTRLSENSOR"/>
</dbReference>
<comment type="catalytic activity">
    <reaction evidence="1">
        <text>ATP + protein L-histidine = ADP + protein N-phospho-L-histidine.</text>
        <dbReference type="EC" id="2.7.13.3"/>
    </reaction>
</comment>
<evidence type="ECO:0000313" key="14">
    <source>
        <dbReference type="EMBL" id="QIK71733.1"/>
    </source>
</evidence>
<evidence type="ECO:0000256" key="2">
    <source>
        <dbReference type="ARBA" id="ARBA00004236"/>
    </source>
</evidence>
<evidence type="ECO:0000256" key="11">
    <source>
        <dbReference type="SAM" id="MobiDB-lite"/>
    </source>
</evidence>
<dbReference type="SUPFAM" id="SSF55874">
    <property type="entry name" value="ATPase domain of HSP90 chaperone/DNA topoisomerase II/histidine kinase"/>
    <property type="match status" value="1"/>
</dbReference>
<dbReference type="GO" id="GO:0005886">
    <property type="term" value="C:plasma membrane"/>
    <property type="evidence" value="ECO:0007669"/>
    <property type="project" value="UniProtKB-SubCell"/>
</dbReference>
<keyword evidence="15" id="KW-1185">Reference proteome</keyword>
<evidence type="ECO:0000256" key="12">
    <source>
        <dbReference type="SAM" id="Phobius"/>
    </source>
</evidence>